<name>A0A176Z6R2_9BRAD</name>
<sequence length="91" mass="10220">MSGYGPEQRLRDVCYSAAGDKQTSGEWAKNDESDPTRTFSWAPRPRNISTCELVRSFAIFAEMIERRIPGMCKMELVAKIDVCISLVDAQS</sequence>
<dbReference type="EMBL" id="LUUB01000017">
    <property type="protein sequence ID" value="OAF16378.1"/>
    <property type="molecule type" value="Genomic_DNA"/>
</dbReference>
<feature type="region of interest" description="Disordered" evidence="1">
    <location>
        <begin position="19"/>
        <end position="41"/>
    </location>
</feature>
<accession>A0A176Z6R2</accession>
<dbReference type="Proteomes" id="UP000076959">
    <property type="component" value="Unassembled WGS sequence"/>
</dbReference>
<evidence type="ECO:0000313" key="2">
    <source>
        <dbReference type="EMBL" id="OAF16378.1"/>
    </source>
</evidence>
<organism evidence="2 3">
    <name type="scientific">Bradyrhizobium centrolobii</name>
    <dbReference type="NCBI Taxonomy" id="1505087"/>
    <lineage>
        <taxon>Bacteria</taxon>
        <taxon>Pseudomonadati</taxon>
        <taxon>Pseudomonadota</taxon>
        <taxon>Alphaproteobacteria</taxon>
        <taxon>Hyphomicrobiales</taxon>
        <taxon>Nitrobacteraceae</taxon>
        <taxon>Bradyrhizobium</taxon>
    </lineage>
</organism>
<reference evidence="2 3" key="1">
    <citation type="submission" date="2016-03" db="EMBL/GenBank/DDBJ databases">
        <title>Draft Genome Sequence of the Strain BR 10245 (Bradyrhizobium sp.) isolated from nodules of Centrolobium paraense.</title>
        <authorList>
            <person name="Simoes-Araujo J.L.Sr."/>
            <person name="Barauna A.C."/>
            <person name="Silva K."/>
            <person name="Zilli J.E."/>
        </authorList>
    </citation>
    <scope>NUCLEOTIDE SEQUENCE [LARGE SCALE GENOMIC DNA]</scope>
    <source>
        <strain evidence="2 3">BR 10245</strain>
    </source>
</reference>
<keyword evidence="3" id="KW-1185">Reference proteome</keyword>
<evidence type="ECO:0000313" key="3">
    <source>
        <dbReference type="Proteomes" id="UP000076959"/>
    </source>
</evidence>
<evidence type="ECO:0000256" key="1">
    <source>
        <dbReference type="SAM" id="MobiDB-lite"/>
    </source>
</evidence>
<dbReference type="AlphaFoldDB" id="A0A176Z6R2"/>
<proteinExistence type="predicted"/>
<protein>
    <submittedName>
        <fullName evidence="2">Uncharacterized protein</fullName>
    </submittedName>
</protein>
<comment type="caution">
    <text evidence="2">The sequence shown here is derived from an EMBL/GenBank/DDBJ whole genome shotgun (WGS) entry which is preliminary data.</text>
</comment>
<dbReference type="RefSeq" id="WP_063696208.1">
    <property type="nucleotide sequence ID" value="NZ_LUUB01000017.1"/>
</dbReference>
<gene>
    <name evidence="2" type="ORF">AYJ54_38500</name>
</gene>